<comment type="caution">
    <text evidence="1">The sequence shown here is derived from an EMBL/GenBank/DDBJ whole genome shotgun (WGS) entry which is preliminary data.</text>
</comment>
<keyword evidence="2" id="KW-1185">Reference proteome</keyword>
<reference evidence="1" key="1">
    <citation type="submission" date="2021-06" db="EMBL/GenBank/DDBJ databases">
        <authorList>
            <person name="Hodson N. C."/>
            <person name="Mongue J. A."/>
            <person name="Jaron S. K."/>
        </authorList>
    </citation>
    <scope>NUCLEOTIDE SEQUENCE</scope>
</reference>
<organism evidence="1 2">
    <name type="scientific">Allacma fusca</name>
    <dbReference type="NCBI Taxonomy" id="39272"/>
    <lineage>
        <taxon>Eukaryota</taxon>
        <taxon>Metazoa</taxon>
        <taxon>Ecdysozoa</taxon>
        <taxon>Arthropoda</taxon>
        <taxon>Hexapoda</taxon>
        <taxon>Collembola</taxon>
        <taxon>Symphypleona</taxon>
        <taxon>Sminthuridae</taxon>
        <taxon>Allacma</taxon>
    </lineage>
</organism>
<dbReference type="AlphaFoldDB" id="A0A8J2K2F9"/>
<dbReference type="EMBL" id="CAJVCH010162198">
    <property type="protein sequence ID" value="CAG7728338.1"/>
    <property type="molecule type" value="Genomic_DNA"/>
</dbReference>
<sequence>MVGVGWIHLTPASIWTEVLHMSLVPQLVNLRHVSLRVMMPFLTFIGAFGAPEHSKPILCVYVDHTITSMTQNGVTLPTFTDCPQWPFSSPLHRWSLPIGSKSPSTAAATAC</sequence>
<gene>
    <name evidence="1" type="ORF">AFUS01_LOCUS17125</name>
</gene>
<proteinExistence type="predicted"/>
<evidence type="ECO:0000313" key="1">
    <source>
        <dbReference type="EMBL" id="CAG7728338.1"/>
    </source>
</evidence>
<accession>A0A8J2K2F9</accession>
<name>A0A8J2K2F9_9HEXA</name>
<evidence type="ECO:0000313" key="2">
    <source>
        <dbReference type="Proteomes" id="UP000708208"/>
    </source>
</evidence>
<dbReference type="Proteomes" id="UP000708208">
    <property type="component" value="Unassembled WGS sequence"/>
</dbReference>
<protein>
    <submittedName>
        <fullName evidence="1">Uncharacterized protein</fullName>
    </submittedName>
</protein>